<evidence type="ECO:0000313" key="3">
    <source>
        <dbReference type="EMBL" id="KAK9665978.1"/>
    </source>
</evidence>
<keyword evidence="1" id="KW-0677">Repeat</keyword>
<proteinExistence type="predicted"/>
<dbReference type="NCBIfam" id="TIGR00756">
    <property type="entry name" value="PPR"/>
    <property type="match status" value="3"/>
</dbReference>
<dbReference type="InterPro" id="IPR046960">
    <property type="entry name" value="PPR_At4g14850-like_plant"/>
</dbReference>
<accession>A0AAW1GSG0</accession>
<dbReference type="GO" id="GO:0003723">
    <property type="term" value="F:RNA binding"/>
    <property type="evidence" value="ECO:0007669"/>
    <property type="project" value="InterPro"/>
</dbReference>
<sequence>MIAGYVHHEMYVNALELFEEMLNCGIRADNVGLSSAISACAGTQALNQGRQIHAQSCVLGYSGVLSIGNALVSLYARCGRVQDARRVFEKIDVKDNISWNALISGFSQNGNSEEALWVYTEMNKAGVEANVITYSSSISAAANTANVKQGKQIQAKLFKTGYNIETEASNALITLYAKCGCINDAKRVFSEAVERNEVTWNAMITGYSQHGCGREALDIYKEMKRVGMTPNHVTFMGILSACSHMGLVDEGLSHFESMSRDYGLVPKLEHFVCVVDILGRVGFLNRAKRFIEEMPMKPDATVWRTLLSACIVHKNKETGEFDARHLLELEPDDSATYVLISNMYGVNKNWISPDDSRKTMKERGVKKEPGRSWIEVKNSMHPFYAGDNFEEPMDPGKNTQWGIEYLEKLAPFLKFYFANISIVNLL</sequence>
<evidence type="ECO:0000256" key="1">
    <source>
        <dbReference type="ARBA" id="ARBA00022737"/>
    </source>
</evidence>
<dbReference type="FunFam" id="1.25.40.10:FF:000090">
    <property type="entry name" value="Pentatricopeptide repeat-containing protein, chloroplastic"/>
    <property type="match status" value="1"/>
</dbReference>
<keyword evidence="4" id="KW-1185">Reference proteome</keyword>
<evidence type="ECO:0008006" key="5">
    <source>
        <dbReference type="Google" id="ProtNLM"/>
    </source>
</evidence>
<evidence type="ECO:0000313" key="4">
    <source>
        <dbReference type="Proteomes" id="UP001443914"/>
    </source>
</evidence>
<dbReference type="FunFam" id="1.25.40.10:FF:000344">
    <property type="entry name" value="Pentatricopeptide repeat-containing protein"/>
    <property type="match status" value="1"/>
</dbReference>
<dbReference type="InterPro" id="IPR002885">
    <property type="entry name" value="PPR_rpt"/>
</dbReference>
<evidence type="ECO:0000256" key="2">
    <source>
        <dbReference type="PROSITE-ProRule" id="PRU00708"/>
    </source>
</evidence>
<gene>
    <name evidence="3" type="ORF">RND81_14G150800</name>
</gene>
<dbReference type="Pfam" id="PF20431">
    <property type="entry name" value="E_motif"/>
    <property type="match status" value="1"/>
</dbReference>
<name>A0AAW1GSG0_SAPOF</name>
<dbReference type="Gene3D" id="1.25.40.10">
    <property type="entry name" value="Tetratricopeptide repeat domain"/>
    <property type="match status" value="2"/>
</dbReference>
<dbReference type="AlphaFoldDB" id="A0AAW1GSG0"/>
<dbReference type="Proteomes" id="UP001443914">
    <property type="component" value="Unassembled WGS sequence"/>
</dbReference>
<dbReference type="Pfam" id="PF01535">
    <property type="entry name" value="PPR"/>
    <property type="match status" value="2"/>
</dbReference>
<dbReference type="GO" id="GO:0009451">
    <property type="term" value="P:RNA modification"/>
    <property type="evidence" value="ECO:0007669"/>
    <property type="project" value="InterPro"/>
</dbReference>
<dbReference type="InterPro" id="IPR046848">
    <property type="entry name" value="E_motif"/>
</dbReference>
<dbReference type="EMBL" id="JBDFQZ010000014">
    <property type="protein sequence ID" value="KAK9665978.1"/>
    <property type="molecule type" value="Genomic_DNA"/>
</dbReference>
<comment type="caution">
    <text evidence="3">The sequence shown here is derived from an EMBL/GenBank/DDBJ whole genome shotgun (WGS) entry which is preliminary data.</text>
</comment>
<organism evidence="3 4">
    <name type="scientific">Saponaria officinalis</name>
    <name type="common">Common soapwort</name>
    <name type="synonym">Lychnis saponaria</name>
    <dbReference type="NCBI Taxonomy" id="3572"/>
    <lineage>
        <taxon>Eukaryota</taxon>
        <taxon>Viridiplantae</taxon>
        <taxon>Streptophyta</taxon>
        <taxon>Embryophyta</taxon>
        <taxon>Tracheophyta</taxon>
        <taxon>Spermatophyta</taxon>
        <taxon>Magnoliopsida</taxon>
        <taxon>eudicotyledons</taxon>
        <taxon>Gunneridae</taxon>
        <taxon>Pentapetalae</taxon>
        <taxon>Caryophyllales</taxon>
        <taxon>Caryophyllaceae</taxon>
        <taxon>Caryophylleae</taxon>
        <taxon>Saponaria</taxon>
    </lineage>
</organism>
<feature type="repeat" description="PPR" evidence="2">
    <location>
        <begin position="196"/>
        <end position="230"/>
    </location>
</feature>
<dbReference type="InterPro" id="IPR011990">
    <property type="entry name" value="TPR-like_helical_dom_sf"/>
</dbReference>
<reference evidence="3" key="1">
    <citation type="submission" date="2024-03" db="EMBL/GenBank/DDBJ databases">
        <title>WGS assembly of Saponaria officinalis var. Norfolk2.</title>
        <authorList>
            <person name="Jenkins J."/>
            <person name="Shu S."/>
            <person name="Grimwood J."/>
            <person name="Barry K."/>
            <person name="Goodstein D."/>
            <person name="Schmutz J."/>
            <person name="Leebens-Mack J."/>
            <person name="Osbourn A."/>
        </authorList>
    </citation>
    <scope>NUCLEOTIDE SEQUENCE [LARGE SCALE GENOMIC DNA]</scope>
    <source>
        <strain evidence="3">JIC</strain>
    </source>
</reference>
<dbReference type="Pfam" id="PF13041">
    <property type="entry name" value="PPR_2"/>
    <property type="match status" value="2"/>
</dbReference>
<feature type="repeat" description="PPR" evidence="2">
    <location>
        <begin position="95"/>
        <end position="129"/>
    </location>
</feature>
<dbReference type="PROSITE" id="PS51375">
    <property type="entry name" value="PPR"/>
    <property type="match status" value="2"/>
</dbReference>
<protein>
    <recommendedName>
        <fullName evidence="5">Pentatricopeptide repeat-containing protein</fullName>
    </recommendedName>
</protein>
<dbReference type="PANTHER" id="PTHR47926">
    <property type="entry name" value="PENTATRICOPEPTIDE REPEAT-CONTAINING PROTEIN"/>
    <property type="match status" value="1"/>
</dbReference>